<evidence type="ECO:0000313" key="1">
    <source>
        <dbReference type="EMBL" id="ACI65011.1"/>
    </source>
</evidence>
<dbReference type="PaxDb" id="35128-Thaps7199"/>
<dbReference type="InParanoid" id="B5YNM1"/>
<protein>
    <submittedName>
        <fullName evidence="1">Uncharacterized protein</fullName>
    </submittedName>
</protein>
<dbReference type="EMBL" id="CP001160">
    <property type="protein sequence ID" value="ACI65011.1"/>
    <property type="molecule type" value="Genomic_DNA"/>
</dbReference>
<dbReference type="KEGG" id="tps:THAPS_7199"/>
<sequence>MTISQELTKIIFAELATKGKKLHHERVGKFKTAVDDEDAFKTLAVESVAKKEETSTVPPVHETSSALFKDDNTNWPEPCTPVLSSKPILQFNIVSPTSSVDNKGDKEDDDEDCSQFSFDFDDEFCSFIDNNMHVVQNENSSVV</sequence>
<dbReference type="HOGENOM" id="CLU_1810072_0_0_1"/>
<organism evidence="1 2">
    <name type="scientific">Thalassiosira pseudonana</name>
    <name type="common">Marine diatom</name>
    <name type="synonym">Cyclotella nana</name>
    <dbReference type="NCBI Taxonomy" id="35128"/>
    <lineage>
        <taxon>Eukaryota</taxon>
        <taxon>Sar</taxon>
        <taxon>Stramenopiles</taxon>
        <taxon>Ochrophyta</taxon>
        <taxon>Bacillariophyta</taxon>
        <taxon>Coscinodiscophyceae</taxon>
        <taxon>Thalassiosirophycidae</taxon>
        <taxon>Thalassiosirales</taxon>
        <taxon>Thalassiosiraceae</taxon>
        <taxon>Thalassiosira</taxon>
    </lineage>
</organism>
<accession>B5YNM1</accession>
<dbReference type="RefSeq" id="XP_002296294.1">
    <property type="nucleotide sequence ID" value="XM_002296258.1"/>
</dbReference>
<proteinExistence type="predicted"/>
<evidence type="ECO:0000313" key="2">
    <source>
        <dbReference type="Proteomes" id="UP000001449"/>
    </source>
</evidence>
<name>B5YNM1_THAPS</name>
<reference evidence="1 2" key="1">
    <citation type="journal article" date="2004" name="Science">
        <title>The genome of the diatom Thalassiosira pseudonana: ecology, evolution, and metabolism.</title>
        <authorList>
            <person name="Armbrust E.V."/>
            <person name="Berges J.A."/>
            <person name="Bowler C."/>
            <person name="Green B.R."/>
            <person name="Martinez D."/>
            <person name="Putnam N.H."/>
            <person name="Zhou S."/>
            <person name="Allen A.E."/>
            <person name="Apt K.E."/>
            <person name="Bechner M."/>
            <person name="Brzezinski M.A."/>
            <person name="Chaal B.K."/>
            <person name="Chiovitti A."/>
            <person name="Davis A.K."/>
            <person name="Demarest M.S."/>
            <person name="Detter J.C."/>
            <person name="Glavina T."/>
            <person name="Goodstein D."/>
            <person name="Hadi M.Z."/>
            <person name="Hellsten U."/>
            <person name="Hildebrand M."/>
            <person name="Jenkins B.D."/>
            <person name="Jurka J."/>
            <person name="Kapitonov V.V."/>
            <person name="Kroger N."/>
            <person name="Lau W.W."/>
            <person name="Lane T.W."/>
            <person name="Larimer F.W."/>
            <person name="Lippmeier J.C."/>
            <person name="Lucas S."/>
            <person name="Medina M."/>
            <person name="Montsant A."/>
            <person name="Obornik M."/>
            <person name="Parker M.S."/>
            <person name="Palenik B."/>
            <person name="Pazour G.J."/>
            <person name="Richardson P.M."/>
            <person name="Rynearson T.A."/>
            <person name="Saito M.A."/>
            <person name="Schwartz D.C."/>
            <person name="Thamatrakoln K."/>
            <person name="Valentin K."/>
            <person name="Vardi A."/>
            <person name="Wilkerson F.P."/>
            <person name="Rokhsar D.S."/>
        </authorList>
    </citation>
    <scope>NUCLEOTIDE SEQUENCE [LARGE SCALE GENOMIC DNA]</scope>
    <source>
        <strain evidence="1 2">CCMP1335</strain>
    </source>
</reference>
<dbReference type="Proteomes" id="UP000001449">
    <property type="component" value="Chromosome 7"/>
</dbReference>
<dbReference type="GeneID" id="7447153"/>
<dbReference type="AlphaFoldDB" id="B5YNM1"/>
<reference evidence="1 2" key="2">
    <citation type="journal article" date="2008" name="Nature">
        <title>The Phaeodactylum genome reveals the evolutionary history of diatom genomes.</title>
        <authorList>
            <person name="Bowler C."/>
            <person name="Allen A.E."/>
            <person name="Badger J.H."/>
            <person name="Grimwood J."/>
            <person name="Jabbari K."/>
            <person name="Kuo A."/>
            <person name="Maheswari U."/>
            <person name="Martens C."/>
            <person name="Maumus F."/>
            <person name="Otillar R.P."/>
            <person name="Rayko E."/>
            <person name="Salamov A."/>
            <person name="Vandepoele K."/>
            <person name="Beszteri B."/>
            <person name="Gruber A."/>
            <person name="Heijde M."/>
            <person name="Katinka M."/>
            <person name="Mock T."/>
            <person name="Valentin K."/>
            <person name="Verret F."/>
            <person name="Berges J.A."/>
            <person name="Brownlee C."/>
            <person name="Cadoret J.P."/>
            <person name="Chiovitti A."/>
            <person name="Choi C.J."/>
            <person name="Coesel S."/>
            <person name="De Martino A."/>
            <person name="Detter J.C."/>
            <person name="Durkin C."/>
            <person name="Falciatore A."/>
            <person name="Fournet J."/>
            <person name="Haruta M."/>
            <person name="Huysman M.J."/>
            <person name="Jenkins B.D."/>
            <person name="Jiroutova K."/>
            <person name="Jorgensen R.E."/>
            <person name="Joubert Y."/>
            <person name="Kaplan A."/>
            <person name="Kroger N."/>
            <person name="Kroth P.G."/>
            <person name="La Roche J."/>
            <person name="Lindquist E."/>
            <person name="Lommer M."/>
            <person name="Martin-Jezequel V."/>
            <person name="Lopez P.J."/>
            <person name="Lucas S."/>
            <person name="Mangogna M."/>
            <person name="McGinnis K."/>
            <person name="Medlin L.K."/>
            <person name="Montsant A."/>
            <person name="Oudot-Le Secq M.P."/>
            <person name="Napoli C."/>
            <person name="Obornik M."/>
            <person name="Parker M.S."/>
            <person name="Petit J.L."/>
            <person name="Porcel B.M."/>
            <person name="Poulsen N."/>
            <person name="Robison M."/>
            <person name="Rychlewski L."/>
            <person name="Rynearson T.A."/>
            <person name="Schmutz J."/>
            <person name="Shapiro H."/>
            <person name="Siaut M."/>
            <person name="Stanley M."/>
            <person name="Sussman M.R."/>
            <person name="Taylor A.R."/>
            <person name="Vardi A."/>
            <person name="von Dassow P."/>
            <person name="Vyverman W."/>
            <person name="Willis A."/>
            <person name="Wyrwicz L.S."/>
            <person name="Rokhsar D.S."/>
            <person name="Weissenbach J."/>
            <person name="Armbrust E.V."/>
            <person name="Green B.R."/>
            <person name="Van de Peer Y."/>
            <person name="Grigoriev I.V."/>
        </authorList>
    </citation>
    <scope>NUCLEOTIDE SEQUENCE [LARGE SCALE GENOMIC DNA]</scope>
    <source>
        <strain evidence="1 2">CCMP1335</strain>
    </source>
</reference>
<keyword evidence="2" id="KW-1185">Reference proteome</keyword>
<gene>
    <name evidence="1" type="ORF">THAPS_7199</name>
</gene>